<evidence type="ECO:0000313" key="2">
    <source>
        <dbReference type="EMBL" id="SLN00910.1"/>
    </source>
</evidence>
<organism evidence="2 3">
    <name type="scientific">Brevibacterium yomogidense</name>
    <dbReference type="NCBI Taxonomy" id="946573"/>
    <lineage>
        <taxon>Bacteria</taxon>
        <taxon>Bacillati</taxon>
        <taxon>Actinomycetota</taxon>
        <taxon>Actinomycetes</taxon>
        <taxon>Micrococcales</taxon>
        <taxon>Brevibacteriaceae</taxon>
        <taxon>Brevibacterium</taxon>
    </lineage>
</organism>
<keyword evidence="1" id="KW-1133">Transmembrane helix</keyword>
<sequence length="198" mass="21039">MVFLIAAAWWIGGLTSTPVKEATGSANPATMIFGQLGGSVPVTAGQLTVFGLSVLALFAVAALLGWAAWRQTGGRSRVDDRATSMARVKDMDELTAKRQAADAERLGASGASEGVPLAKLVNNRKRLFASWEWVQLWIMGPRAGKTSCVCVPQILETKGPVVATSNKRDIVDLTRGPRSREGVVWVHDVQGIIGEPAS</sequence>
<keyword evidence="1" id="KW-0812">Transmembrane</keyword>
<reference evidence="3" key="1">
    <citation type="submission" date="2017-02" db="EMBL/GenBank/DDBJ databases">
        <authorList>
            <person name="Dridi B."/>
        </authorList>
    </citation>
    <scope>NUCLEOTIDE SEQUENCE [LARGE SCALE GENOMIC DNA]</scope>
    <source>
        <strain evidence="3">B Co 03.10</strain>
    </source>
</reference>
<name>A0A1X6XP94_9MICO</name>
<dbReference type="EMBL" id="FWFF01000020">
    <property type="protein sequence ID" value="SLN00910.1"/>
    <property type="molecule type" value="Genomic_DNA"/>
</dbReference>
<keyword evidence="3" id="KW-1185">Reference proteome</keyword>
<gene>
    <name evidence="2" type="ORF">FM105_13790</name>
</gene>
<dbReference type="AlphaFoldDB" id="A0A1X6XP94"/>
<proteinExistence type="predicted"/>
<evidence type="ECO:0000256" key="1">
    <source>
        <dbReference type="SAM" id="Phobius"/>
    </source>
</evidence>
<feature type="transmembrane region" description="Helical" evidence="1">
    <location>
        <begin position="46"/>
        <end position="69"/>
    </location>
</feature>
<evidence type="ECO:0000313" key="3">
    <source>
        <dbReference type="Proteomes" id="UP000196581"/>
    </source>
</evidence>
<protein>
    <submittedName>
        <fullName evidence="2">Conjugative transfer gene complex protein</fullName>
    </submittedName>
</protein>
<keyword evidence="1" id="KW-0472">Membrane</keyword>
<dbReference type="Proteomes" id="UP000196581">
    <property type="component" value="Unassembled WGS sequence"/>
</dbReference>
<accession>A0A1X6XP94</accession>